<dbReference type="InterPro" id="IPR013520">
    <property type="entry name" value="Ribonucl_H"/>
</dbReference>
<keyword evidence="12" id="KW-0175">Coiled coil</keyword>
<comment type="function">
    <text evidence="1 11">Required for replicative DNA synthesis. This DNA polymerase also exhibits 3' to 5' exonuclease activity.</text>
</comment>
<dbReference type="Gene3D" id="1.10.150.870">
    <property type="match status" value="1"/>
</dbReference>
<dbReference type="NCBIfam" id="TIGR00573">
    <property type="entry name" value="dnaq"/>
    <property type="match status" value="1"/>
</dbReference>
<dbReference type="SUPFAM" id="SSF53098">
    <property type="entry name" value="Ribonuclease H-like"/>
    <property type="match status" value="1"/>
</dbReference>
<keyword evidence="6 11" id="KW-0540">Nuclease</keyword>
<name>A0A9D2E375_9FIRM</name>
<evidence type="ECO:0000256" key="3">
    <source>
        <dbReference type="ARBA" id="ARBA00022679"/>
    </source>
</evidence>
<feature type="coiled-coil region" evidence="12">
    <location>
        <begin position="1316"/>
        <end position="1343"/>
    </location>
</feature>
<dbReference type="InterPro" id="IPR011708">
    <property type="entry name" value="DNA_pol3_alpha_NTPase_dom"/>
</dbReference>
<comment type="similarity">
    <text evidence="11">Belongs to the DNA polymerase type-C family. PolC subfamily.</text>
</comment>
<comment type="catalytic activity">
    <reaction evidence="10 11">
        <text>DNA(n) + a 2'-deoxyribonucleoside 5'-triphosphate = DNA(n+1) + diphosphate</text>
        <dbReference type="Rhea" id="RHEA:22508"/>
        <dbReference type="Rhea" id="RHEA-COMP:17339"/>
        <dbReference type="Rhea" id="RHEA-COMP:17340"/>
        <dbReference type="ChEBI" id="CHEBI:33019"/>
        <dbReference type="ChEBI" id="CHEBI:61560"/>
        <dbReference type="ChEBI" id="CHEBI:173112"/>
        <dbReference type="EC" id="2.7.7.7"/>
    </reaction>
</comment>
<protein>
    <recommendedName>
        <fullName evidence="11">DNA polymerase III PolC-type</fullName>
        <shortName evidence="11">PolIII</shortName>
        <ecNumber evidence="11">2.7.7.7</ecNumber>
    </recommendedName>
</protein>
<reference evidence="15" key="1">
    <citation type="journal article" date="2021" name="PeerJ">
        <title>Extensive microbial diversity within the chicken gut microbiome revealed by metagenomics and culture.</title>
        <authorList>
            <person name="Gilroy R."/>
            <person name="Ravi A."/>
            <person name="Getino M."/>
            <person name="Pursley I."/>
            <person name="Horton D.L."/>
            <person name="Alikhan N.F."/>
            <person name="Baker D."/>
            <person name="Gharbi K."/>
            <person name="Hall N."/>
            <person name="Watson M."/>
            <person name="Adriaenssens E.M."/>
            <person name="Foster-Nyarko E."/>
            <person name="Jarju S."/>
            <person name="Secka A."/>
            <person name="Antonio M."/>
            <person name="Oren A."/>
            <person name="Chaudhuri R.R."/>
            <person name="La Ragione R."/>
            <person name="Hildebrand F."/>
            <person name="Pallen M.J."/>
        </authorList>
    </citation>
    <scope>NUCLEOTIDE SEQUENCE</scope>
    <source>
        <strain evidence="15">ChiGjej4B4-18154</strain>
    </source>
</reference>
<dbReference type="InterPro" id="IPR036397">
    <property type="entry name" value="RNaseH_sf"/>
</dbReference>
<dbReference type="CDD" id="cd07435">
    <property type="entry name" value="PHP_PolIIIA_POLC"/>
    <property type="match status" value="1"/>
</dbReference>
<dbReference type="CDD" id="cd06127">
    <property type="entry name" value="DEDDh"/>
    <property type="match status" value="1"/>
</dbReference>
<feature type="domain" description="Polymerase/histidinol phosphatase N-terminal" evidence="14">
    <location>
        <begin position="333"/>
        <end position="405"/>
    </location>
</feature>
<evidence type="ECO:0000256" key="11">
    <source>
        <dbReference type="HAMAP-Rule" id="MF_00356"/>
    </source>
</evidence>
<keyword evidence="2 11" id="KW-0963">Cytoplasm</keyword>
<dbReference type="Pfam" id="PF14579">
    <property type="entry name" value="HHH_6"/>
    <property type="match status" value="1"/>
</dbReference>
<dbReference type="Gene3D" id="6.10.140.1510">
    <property type="match status" value="1"/>
</dbReference>
<dbReference type="InterPro" id="IPR029460">
    <property type="entry name" value="DNAPol_HHH"/>
</dbReference>
<comment type="subcellular location">
    <subcellularLocation>
        <location evidence="11">Cytoplasm</location>
    </subcellularLocation>
</comment>
<dbReference type="Gene3D" id="3.20.20.140">
    <property type="entry name" value="Metal-dependent hydrolases"/>
    <property type="match status" value="2"/>
</dbReference>
<keyword evidence="9 11" id="KW-0239">DNA-directed DNA polymerase</keyword>
<evidence type="ECO:0000256" key="2">
    <source>
        <dbReference type="ARBA" id="ARBA00022490"/>
    </source>
</evidence>
<feature type="domain" description="Exonuclease" evidence="13">
    <location>
        <begin position="422"/>
        <end position="588"/>
    </location>
</feature>
<organism evidence="15 16">
    <name type="scientific">Candidatus Allofournierella merdipullorum</name>
    <dbReference type="NCBI Taxonomy" id="2838595"/>
    <lineage>
        <taxon>Bacteria</taxon>
        <taxon>Bacillati</taxon>
        <taxon>Bacillota</taxon>
        <taxon>Clostridia</taxon>
        <taxon>Eubacteriales</taxon>
        <taxon>Oscillospiraceae</taxon>
        <taxon>Allofournierella</taxon>
    </lineage>
</organism>
<evidence type="ECO:0000256" key="5">
    <source>
        <dbReference type="ARBA" id="ARBA00022705"/>
    </source>
</evidence>
<dbReference type="Gene3D" id="3.30.420.10">
    <property type="entry name" value="Ribonuclease H-like superfamily/Ribonuclease H"/>
    <property type="match status" value="1"/>
</dbReference>
<evidence type="ECO:0000313" key="15">
    <source>
        <dbReference type="EMBL" id="HIZ30017.1"/>
    </source>
</evidence>
<dbReference type="NCBIfam" id="NF001688">
    <property type="entry name" value="PRK00448.1"/>
    <property type="match status" value="1"/>
</dbReference>
<evidence type="ECO:0000256" key="1">
    <source>
        <dbReference type="ARBA" id="ARBA00003452"/>
    </source>
</evidence>
<dbReference type="InterPro" id="IPR006054">
    <property type="entry name" value="DnaQ"/>
</dbReference>
<gene>
    <name evidence="11" type="primary">polC</name>
    <name evidence="15" type="ORF">H9813_02135</name>
</gene>
<dbReference type="GO" id="GO:0008408">
    <property type="term" value="F:3'-5' exonuclease activity"/>
    <property type="evidence" value="ECO:0007669"/>
    <property type="project" value="UniProtKB-UniRule"/>
</dbReference>
<dbReference type="InterPro" id="IPR006308">
    <property type="entry name" value="Pol_III_a_PolC-type_gram_pos"/>
</dbReference>
<dbReference type="EC" id="2.7.7.7" evidence="11"/>
<keyword evidence="3 11" id="KW-0808">Transferase</keyword>
<evidence type="ECO:0000256" key="6">
    <source>
        <dbReference type="ARBA" id="ARBA00022722"/>
    </source>
</evidence>
<evidence type="ECO:0000256" key="8">
    <source>
        <dbReference type="ARBA" id="ARBA00022839"/>
    </source>
</evidence>
<dbReference type="Pfam" id="PF00929">
    <property type="entry name" value="RNase_T"/>
    <property type="match status" value="1"/>
</dbReference>
<dbReference type="InterPro" id="IPR044923">
    <property type="entry name" value="PolC_middle_finger_sf"/>
</dbReference>
<dbReference type="NCBIfam" id="TIGR01405">
    <property type="entry name" value="polC_Gram_pos"/>
    <property type="match status" value="1"/>
</dbReference>
<dbReference type="GO" id="GO:0003677">
    <property type="term" value="F:DNA binding"/>
    <property type="evidence" value="ECO:0007669"/>
    <property type="project" value="UniProtKB-UniRule"/>
</dbReference>
<dbReference type="Pfam" id="PF07733">
    <property type="entry name" value="DNA_pol3_alpha"/>
    <property type="match status" value="2"/>
</dbReference>
<dbReference type="InterPro" id="IPR003141">
    <property type="entry name" value="Pol/His_phosphatase_N"/>
</dbReference>
<dbReference type="PANTHER" id="PTHR32294:SF5">
    <property type="entry name" value="DNA POLYMERASE III POLC-TYPE"/>
    <property type="match status" value="1"/>
</dbReference>
<dbReference type="SMART" id="SM00481">
    <property type="entry name" value="POLIIIAc"/>
    <property type="match status" value="1"/>
</dbReference>
<evidence type="ECO:0000313" key="16">
    <source>
        <dbReference type="Proteomes" id="UP000824035"/>
    </source>
</evidence>
<dbReference type="InterPro" id="IPR040982">
    <property type="entry name" value="DNA_pol3_finger"/>
</dbReference>
<dbReference type="Pfam" id="PF17657">
    <property type="entry name" value="DNA_pol3_finger"/>
    <property type="match status" value="1"/>
</dbReference>
<keyword evidence="7 11" id="KW-0378">Hydrolase</keyword>
<reference evidence="15" key="2">
    <citation type="submission" date="2021-04" db="EMBL/GenBank/DDBJ databases">
        <authorList>
            <person name="Gilroy R."/>
        </authorList>
    </citation>
    <scope>NUCLEOTIDE SEQUENCE</scope>
    <source>
        <strain evidence="15">ChiGjej4B4-18154</strain>
    </source>
</reference>
<dbReference type="GO" id="GO:0006261">
    <property type="term" value="P:DNA-templated DNA replication"/>
    <property type="evidence" value="ECO:0007669"/>
    <property type="project" value="UniProtKB-UniRule"/>
</dbReference>
<evidence type="ECO:0000256" key="7">
    <source>
        <dbReference type="ARBA" id="ARBA00022801"/>
    </source>
</evidence>
<evidence type="ECO:0000256" key="4">
    <source>
        <dbReference type="ARBA" id="ARBA00022695"/>
    </source>
</evidence>
<keyword evidence="8 11" id="KW-0269">Exonuclease</keyword>
<dbReference type="InterPro" id="IPR004013">
    <property type="entry name" value="PHP_dom"/>
</dbReference>
<dbReference type="GO" id="GO:0005737">
    <property type="term" value="C:cytoplasm"/>
    <property type="evidence" value="ECO:0007669"/>
    <property type="project" value="UniProtKB-SubCell"/>
</dbReference>
<dbReference type="SMART" id="SM00479">
    <property type="entry name" value="EXOIII"/>
    <property type="match status" value="1"/>
</dbReference>
<dbReference type="Gene3D" id="3.30.1900.20">
    <property type="match status" value="2"/>
</dbReference>
<evidence type="ECO:0000256" key="9">
    <source>
        <dbReference type="ARBA" id="ARBA00022932"/>
    </source>
</evidence>
<dbReference type="Gene3D" id="2.40.50.140">
    <property type="entry name" value="Nucleic acid-binding proteins"/>
    <property type="match status" value="1"/>
</dbReference>
<evidence type="ECO:0000259" key="13">
    <source>
        <dbReference type="SMART" id="SM00479"/>
    </source>
</evidence>
<dbReference type="HAMAP" id="MF_00356">
    <property type="entry name" value="DNApol_PolC"/>
    <property type="match status" value="1"/>
</dbReference>
<dbReference type="Proteomes" id="UP000824035">
    <property type="component" value="Unassembled WGS sequence"/>
</dbReference>
<dbReference type="Gene3D" id="1.20.5.140">
    <property type="match status" value="1"/>
</dbReference>
<dbReference type="Pfam" id="PF02811">
    <property type="entry name" value="PHP"/>
    <property type="match status" value="1"/>
</dbReference>
<accession>A0A9D2E375</accession>
<keyword evidence="4 11" id="KW-0548">Nucleotidyltransferase</keyword>
<dbReference type="InterPro" id="IPR012340">
    <property type="entry name" value="NA-bd_OB-fold"/>
</dbReference>
<sequence length="1444" mass="161019">MRLARGPRFVIREGRKPLKPLVSQLWPQFNADETFARCFAGVLVEQVELMRISRKLKISLRSAAPLPVELCGRLCASLAPQFEGLELMVCNYFPFETITEESLRAMIDELRSEGLPVNGFLDHASFALQGTQLTITVPVGKNILEGIGFGDVLAKLVEQRTGVLPAVTLEQNSTVTADEWEKRVMQKVPAPRFEEKKQPPDFKIPGLDLTDKPVSVFHGKNFKPNNVTPLKDLGSDSGKVTIWGDVFAVEVKGNFQKSYIVSITDYTGSISLKLRSRDGEDYSKWEEVKKGTTLVLKGECAYDKYEHDYVVYPYDVLQVERKKREDNAPEKRVELHLHTKLSSMDGFCDPGEIVRTAHRMGHRAIAITDHGVCQGYPEAMLAAEAIRKNDPDFKLIYGCEAYFVDDMVPVLYGEATGPLSGSFVVYDTETTGLDPKTEALTEIGAVMVENGEITKTFGTFVNPGKPIPPKIVELTGINDSMVADAPGPDEAIKQFMDFAGDRVLIAHNAHNFDMRFMRAAAEKAGLRLENAYIDTLSLAQNLYHGLRNYKLDTINDHLEIEPFNHHRASDDAMALAKIFCKMLEDLALKGVKTVEQINTGLGGGNTAVIKKKYYHLIILVRNQLGLKNLYKIVSEAHTKYFFKKPRVPRSVLDKHREGLIIGSACEAGELYRAVVEGRSFEELCRIADYYDFLEVQPLGNNEYMLREHLVDSIEKIQDFNRTIIKLGEVLHKPVVATGDVHFQDPEDAVYRAVLQAGNGFKDADNQAPLYYRTTQDMLDQFYYLPKDKAFEIVVKNPNKIADMCDGGIRAIPKGTFPPSIEGAEQQLRDATWNTAKKHYGDPLPEIVQTRLQWELDSICGHGFAVLYVIAVKLVAYSNAGGYQVGSRGSVGSSAVAHFSGISEVNSLPPHYLCPQCQYSEFITDGSVADGFDLPDKTCPRCGAQLIVDGHDIPFETFLGFDGDKEPDIDLNFSGEYQSQVHRYTEELFGKEYVFKAGTVSGLQDKTAYGYVKKYLEERGRTVNRAEENRLTVGCTGVKRTTGQHPGGMVVVPDVHEIQDFCPIQHPADDKDKGVLTTHFEFKYLHDTLLKLDELGHDVPTMYKYLEDMTGIPMDQVPMNDQRVISLLVSTEALGVTPEQIGSQTGTFGIPELGTPFVRQMLIEAQPKNFSDLIQISGLSHGTDVWNGNAQDLIKNQICTISDVIGCRDSIMTYLLHKGLEPKLAFNIMELTRKGKVAKGGFPPGAEEKMKECGVPDWYMDSCRKIKYMFPKAHAVAYLIAAIRLMWFKVYHPQAFYATYFTVRGDDIDYEAAVGGVKVAQQHLKEVEQRLKEEKKAKDEDIQVSLQLVNEMLARGYEFLPIELGKSRAVRYMVEDGKVRLPFASLKGVGEAAAQALEAATINGQEYLSVEELQQACGVSSAVMENLKNVGALGSLPDTSQVSFF</sequence>
<evidence type="ECO:0000259" key="14">
    <source>
        <dbReference type="SMART" id="SM00481"/>
    </source>
</evidence>
<dbReference type="GO" id="GO:0003887">
    <property type="term" value="F:DNA-directed DNA polymerase activity"/>
    <property type="evidence" value="ECO:0007669"/>
    <property type="project" value="UniProtKB-UniRule"/>
</dbReference>
<proteinExistence type="inferred from homology"/>
<dbReference type="EMBL" id="DXBV01000020">
    <property type="protein sequence ID" value="HIZ30017.1"/>
    <property type="molecule type" value="Genomic_DNA"/>
</dbReference>
<comment type="caution">
    <text evidence="15">The sequence shown here is derived from an EMBL/GenBank/DDBJ whole genome shotgun (WGS) entry which is preliminary data.</text>
</comment>
<dbReference type="InterPro" id="IPR012337">
    <property type="entry name" value="RNaseH-like_sf"/>
</dbReference>
<dbReference type="InterPro" id="IPR004805">
    <property type="entry name" value="DnaE2/DnaE/PolC"/>
</dbReference>
<dbReference type="FunFam" id="3.30.420.10:FF:000045">
    <property type="entry name" value="3'-5' exonuclease DinG"/>
    <property type="match status" value="1"/>
</dbReference>
<evidence type="ECO:0000256" key="12">
    <source>
        <dbReference type="SAM" id="Coils"/>
    </source>
</evidence>
<evidence type="ECO:0000256" key="10">
    <source>
        <dbReference type="ARBA" id="ARBA00049244"/>
    </source>
</evidence>
<keyword evidence="5 11" id="KW-0235">DNA replication</keyword>
<dbReference type="PANTHER" id="PTHR32294">
    <property type="entry name" value="DNA POLYMERASE III SUBUNIT ALPHA"/>
    <property type="match status" value="1"/>
</dbReference>
<dbReference type="Gene3D" id="1.10.150.700">
    <property type="entry name" value="PolC, middle finger domain"/>
    <property type="match status" value="1"/>
</dbReference>